<evidence type="ECO:0000313" key="2">
    <source>
        <dbReference type="EMBL" id="ORX17717.1"/>
    </source>
</evidence>
<organism evidence="2 3">
    <name type="scientific">Mycolicibacterium wolinskyi</name>
    <dbReference type="NCBI Taxonomy" id="59750"/>
    <lineage>
        <taxon>Bacteria</taxon>
        <taxon>Bacillati</taxon>
        <taxon>Actinomycetota</taxon>
        <taxon>Actinomycetes</taxon>
        <taxon>Mycobacteriales</taxon>
        <taxon>Mycobacteriaceae</taxon>
        <taxon>Mycolicibacterium</taxon>
    </lineage>
</organism>
<feature type="region of interest" description="Disordered" evidence="1">
    <location>
        <begin position="131"/>
        <end position="150"/>
    </location>
</feature>
<evidence type="ECO:0000313" key="3">
    <source>
        <dbReference type="Proteomes" id="UP000193964"/>
    </source>
</evidence>
<dbReference type="AlphaFoldDB" id="A0A1X2FH43"/>
<reference evidence="2 3" key="1">
    <citation type="submission" date="2016-01" db="EMBL/GenBank/DDBJ databases">
        <title>The new phylogeny of the genus Mycobacterium.</title>
        <authorList>
            <person name="Tarcisio F."/>
            <person name="Conor M."/>
            <person name="Antonella G."/>
            <person name="Elisabetta G."/>
            <person name="Giulia F.S."/>
            <person name="Sara T."/>
            <person name="Anna F."/>
            <person name="Clotilde B."/>
            <person name="Roberto B."/>
            <person name="Veronica D.S."/>
            <person name="Fabio R."/>
            <person name="Monica P."/>
            <person name="Olivier J."/>
            <person name="Enrico T."/>
            <person name="Nicola S."/>
        </authorList>
    </citation>
    <scope>NUCLEOTIDE SEQUENCE [LARGE SCALE GENOMIC DNA]</scope>
    <source>
        <strain evidence="2 3">ATCC 700010</strain>
    </source>
</reference>
<comment type="caution">
    <text evidence="2">The sequence shown here is derived from an EMBL/GenBank/DDBJ whole genome shotgun (WGS) entry which is preliminary data.</text>
</comment>
<dbReference type="Proteomes" id="UP000193964">
    <property type="component" value="Unassembled WGS sequence"/>
</dbReference>
<proteinExistence type="predicted"/>
<accession>A0A1X2FH43</accession>
<gene>
    <name evidence="2" type="ORF">AWC31_14835</name>
</gene>
<feature type="compositionally biased region" description="Low complexity" evidence="1">
    <location>
        <begin position="139"/>
        <end position="150"/>
    </location>
</feature>
<sequence length="150" mass="16152">MTVTTDQNESAPDAAAAGHTKEALALLAALDAELAENSETEDEPLEWSAAERAVREMIADTVDRRVDLQSRYRVCADVQMRVKLSSEIRLLEGAIARLLKQLSTEVPDQPTAWESSTSRKASKAALTRWAGRGGRHGRAAAGALRSHGSA</sequence>
<name>A0A1X2FH43_9MYCO</name>
<dbReference type="EMBL" id="LQQA01000006">
    <property type="protein sequence ID" value="ORX17717.1"/>
    <property type="molecule type" value="Genomic_DNA"/>
</dbReference>
<protein>
    <submittedName>
        <fullName evidence="2">Uncharacterized protein</fullName>
    </submittedName>
</protein>
<evidence type="ECO:0000256" key="1">
    <source>
        <dbReference type="SAM" id="MobiDB-lite"/>
    </source>
</evidence>